<evidence type="ECO:0000313" key="1">
    <source>
        <dbReference type="EMBL" id="GAH45092.1"/>
    </source>
</evidence>
<gene>
    <name evidence="1" type="ORF">S03H2_11981</name>
</gene>
<dbReference type="EMBL" id="BARU01006099">
    <property type="protein sequence ID" value="GAH45092.1"/>
    <property type="molecule type" value="Genomic_DNA"/>
</dbReference>
<sequence>MKVELTEIEDEKNKKSEIRDNYEIDDDILDDGKVLKYINEIYYSRSSI</sequence>
<accession>X1FJG9</accession>
<reference evidence="1" key="1">
    <citation type="journal article" date="2014" name="Front. Microbiol.">
        <title>High frequency of phylogenetically diverse reductive dehalogenase-homologous genes in deep subseafloor sedimentary metagenomes.</title>
        <authorList>
            <person name="Kawai M."/>
            <person name="Futagami T."/>
            <person name="Toyoda A."/>
            <person name="Takaki Y."/>
            <person name="Nishi S."/>
            <person name="Hori S."/>
            <person name="Arai W."/>
            <person name="Tsubouchi T."/>
            <person name="Morono Y."/>
            <person name="Uchiyama I."/>
            <person name="Ito T."/>
            <person name="Fujiyama A."/>
            <person name="Inagaki F."/>
            <person name="Takami H."/>
        </authorList>
    </citation>
    <scope>NUCLEOTIDE SEQUENCE</scope>
    <source>
        <strain evidence="1">Expedition CK06-06</strain>
    </source>
</reference>
<comment type="caution">
    <text evidence="1">The sequence shown here is derived from an EMBL/GenBank/DDBJ whole genome shotgun (WGS) entry which is preliminary data.</text>
</comment>
<organism evidence="1">
    <name type="scientific">marine sediment metagenome</name>
    <dbReference type="NCBI Taxonomy" id="412755"/>
    <lineage>
        <taxon>unclassified sequences</taxon>
        <taxon>metagenomes</taxon>
        <taxon>ecological metagenomes</taxon>
    </lineage>
</organism>
<dbReference type="AlphaFoldDB" id="X1FJG9"/>
<proteinExistence type="predicted"/>
<name>X1FJG9_9ZZZZ</name>
<protein>
    <submittedName>
        <fullName evidence="1">Uncharacterized protein</fullName>
    </submittedName>
</protein>